<dbReference type="RefSeq" id="WP_023496040.1">
    <property type="nucleotide sequence ID" value="NZ_AYLO01000125.1"/>
</dbReference>
<dbReference type="OrthoDB" id="581621at2"/>
<feature type="chain" id="PRO_5004731321" description="TIGR03118 family protein" evidence="1">
    <location>
        <begin position="29"/>
        <end position="378"/>
    </location>
</feature>
<dbReference type="InterPro" id="IPR017549">
    <property type="entry name" value="APMV_L690"/>
</dbReference>
<sequence length="378" mass="40215">MLNKTLKKLSLSLILALLFSATPQMSYAEHQGYTVHNLVSNISGMADQTDADLVNAWGIAFNPDGFVWVNDNGTGKATLYDGDGKKQDLIVTIPGPTTGGPSKPTGIVFFGGNGKFLISNNPSRFIFATEGGTISGWAPVQGSPPPTVSTQMVNNSASGAIYKGLALNTDGIRYLLYATDFHHARVDVFDDAFHPVTLDSTAFKDPKIKPGFAPFGIQAINGVVFVTYAKQDDPADAHDDVHGPGLGYVNAFDASGHLLQRVASGGKLNAPWGLAMAPANFGRFSNRLLVGNFGDGSVIAYSITHHHHNGSRLLQPNGAPLKIDGLWGLNFGNGLKNQATNALFFTAGPNDETDGLYGKIEAVSDQHLSDDAQDRDDR</sequence>
<dbReference type="Proteomes" id="UP000017842">
    <property type="component" value="Unassembled WGS sequence"/>
</dbReference>
<reference evidence="2 3" key="1">
    <citation type="journal article" date="2013" name="Genome Announc.">
        <title>Draft Genome Sequence of the Methanotrophic Gammaproteobacterium Methyloglobulus morosus DSM 22980 Strain KoM1.</title>
        <authorList>
            <person name="Poehlein A."/>
            <person name="Deutzmann J.S."/>
            <person name="Daniel R."/>
            <person name="Simeonova D.D."/>
        </authorList>
    </citation>
    <scope>NUCLEOTIDE SEQUENCE [LARGE SCALE GENOMIC DNA]</scope>
    <source>
        <strain evidence="2 3">KoM1</strain>
    </source>
</reference>
<keyword evidence="1" id="KW-0732">Signal</keyword>
<dbReference type="NCBIfam" id="TIGR03118">
    <property type="entry name" value="PEPCTERM_chp_1"/>
    <property type="match status" value="1"/>
</dbReference>
<keyword evidence="3" id="KW-1185">Reference proteome</keyword>
<accession>V5BXZ0</accession>
<proteinExistence type="predicted"/>
<dbReference type="PATRIC" id="fig|1116472.3.peg.3405"/>
<dbReference type="AlphaFoldDB" id="V5BXZ0"/>
<gene>
    <name evidence="2" type="ORF">MGMO_135c00020</name>
</gene>
<feature type="signal peptide" evidence="1">
    <location>
        <begin position="1"/>
        <end position="28"/>
    </location>
</feature>
<evidence type="ECO:0000256" key="1">
    <source>
        <dbReference type="SAM" id="SignalP"/>
    </source>
</evidence>
<evidence type="ECO:0008006" key="4">
    <source>
        <dbReference type="Google" id="ProtNLM"/>
    </source>
</evidence>
<dbReference type="EMBL" id="AYLO01000125">
    <property type="protein sequence ID" value="ESS69423.1"/>
    <property type="molecule type" value="Genomic_DNA"/>
</dbReference>
<evidence type="ECO:0000313" key="2">
    <source>
        <dbReference type="EMBL" id="ESS69423.1"/>
    </source>
</evidence>
<dbReference type="Gene3D" id="2.120.10.30">
    <property type="entry name" value="TolB, C-terminal domain"/>
    <property type="match status" value="1"/>
</dbReference>
<organism evidence="2 3">
    <name type="scientific">Methyloglobulus morosus KoM1</name>
    <dbReference type="NCBI Taxonomy" id="1116472"/>
    <lineage>
        <taxon>Bacteria</taxon>
        <taxon>Pseudomonadati</taxon>
        <taxon>Pseudomonadota</taxon>
        <taxon>Gammaproteobacteria</taxon>
        <taxon>Methylococcales</taxon>
        <taxon>Methylococcaceae</taxon>
        <taxon>Methyloglobulus</taxon>
    </lineage>
</organism>
<dbReference type="SUPFAM" id="SSF75011">
    <property type="entry name" value="3-carboxy-cis,cis-mucoante lactonizing enzyme"/>
    <property type="match status" value="1"/>
</dbReference>
<dbReference type="InterPro" id="IPR011042">
    <property type="entry name" value="6-blade_b-propeller_TolB-like"/>
</dbReference>
<comment type="caution">
    <text evidence="2">The sequence shown here is derived from an EMBL/GenBank/DDBJ whole genome shotgun (WGS) entry which is preliminary data.</text>
</comment>
<evidence type="ECO:0000313" key="3">
    <source>
        <dbReference type="Proteomes" id="UP000017842"/>
    </source>
</evidence>
<dbReference type="eggNOG" id="COG3391">
    <property type="taxonomic scope" value="Bacteria"/>
</dbReference>
<name>V5BXZ0_9GAMM</name>
<dbReference type="STRING" id="1116472.MGMO_135c00020"/>
<protein>
    <recommendedName>
        <fullName evidence="4">TIGR03118 family protein</fullName>
    </recommendedName>
</protein>